<evidence type="ECO:0000313" key="9">
    <source>
        <dbReference type="Proteomes" id="UP001567538"/>
    </source>
</evidence>
<organism evidence="8 9">
    <name type="scientific">Salvia divinorum</name>
    <name type="common">Maria pastora</name>
    <name type="synonym">Diviner's sage</name>
    <dbReference type="NCBI Taxonomy" id="28513"/>
    <lineage>
        <taxon>Eukaryota</taxon>
        <taxon>Viridiplantae</taxon>
        <taxon>Streptophyta</taxon>
        <taxon>Embryophyta</taxon>
        <taxon>Tracheophyta</taxon>
        <taxon>Spermatophyta</taxon>
        <taxon>Magnoliopsida</taxon>
        <taxon>eudicotyledons</taxon>
        <taxon>Gunneridae</taxon>
        <taxon>Pentapetalae</taxon>
        <taxon>asterids</taxon>
        <taxon>lamiids</taxon>
        <taxon>Lamiales</taxon>
        <taxon>Lamiaceae</taxon>
        <taxon>Nepetoideae</taxon>
        <taxon>Mentheae</taxon>
        <taxon>Salviinae</taxon>
        <taxon>Salvia</taxon>
        <taxon>Salvia subgen. Calosphace</taxon>
    </lineage>
</organism>
<evidence type="ECO:0000256" key="3">
    <source>
        <dbReference type="ARBA" id="ARBA00022691"/>
    </source>
</evidence>
<comment type="similarity">
    <text evidence="5">Belongs to the class I-like SAM-binding methyltransferase superfamily. Cation-independent O-methyltransferase family. COMT subfamily.</text>
</comment>
<proteinExistence type="inferred from homology"/>
<reference evidence="8 9" key="1">
    <citation type="submission" date="2024-06" db="EMBL/GenBank/DDBJ databases">
        <title>A chromosome level genome sequence of Diviner's sage (Salvia divinorum).</title>
        <authorList>
            <person name="Ford S.A."/>
            <person name="Ro D.-K."/>
            <person name="Ness R.W."/>
            <person name="Phillips M.A."/>
        </authorList>
    </citation>
    <scope>NUCLEOTIDE SEQUENCE [LARGE SCALE GENOMIC DNA]</scope>
    <source>
        <strain evidence="8">SAF-2024a</strain>
        <tissue evidence="8">Leaf</tissue>
    </source>
</reference>
<evidence type="ECO:0000256" key="2">
    <source>
        <dbReference type="ARBA" id="ARBA00022679"/>
    </source>
</evidence>
<gene>
    <name evidence="8" type="ORF">AAHA92_01551</name>
</gene>
<feature type="domain" description="O-methyltransferase dimerisation" evidence="7">
    <location>
        <begin position="16"/>
        <end position="67"/>
    </location>
</feature>
<dbReference type="GO" id="GO:0008168">
    <property type="term" value="F:methyltransferase activity"/>
    <property type="evidence" value="ECO:0007669"/>
    <property type="project" value="UniProtKB-KW"/>
</dbReference>
<evidence type="ECO:0000313" key="8">
    <source>
        <dbReference type="EMBL" id="KAL1565874.1"/>
    </source>
</evidence>
<dbReference type="Pfam" id="PF00891">
    <property type="entry name" value="Methyltransf_2"/>
    <property type="match status" value="1"/>
</dbReference>
<dbReference type="Gene3D" id="1.10.10.10">
    <property type="entry name" value="Winged helix-like DNA-binding domain superfamily/Winged helix DNA-binding domain"/>
    <property type="match status" value="1"/>
</dbReference>
<dbReference type="Pfam" id="PF08100">
    <property type="entry name" value="Dimerisation"/>
    <property type="match status" value="1"/>
</dbReference>
<evidence type="ECO:0000256" key="1">
    <source>
        <dbReference type="ARBA" id="ARBA00022603"/>
    </source>
</evidence>
<keyword evidence="3" id="KW-0949">S-adenosyl-L-methionine</keyword>
<dbReference type="Gene3D" id="3.40.50.150">
    <property type="entry name" value="Vaccinia Virus protein VP39"/>
    <property type="match status" value="2"/>
</dbReference>
<keyword evidence="9" id="KW-1185">Reference proteome</keyword>
<dbReference type="InterPro" id="IPR036390">
    <property type="entry name" value="WH_DNA-bd_sf"/>
</dbReference>
<comment type="pathway">
    <text evidence="4">Flavonoid metabolism.</text>
</comment>
<dbReference type="InterPro" id="IPR029063">
    <property type="entry name" value="SAM-dependent_MTases_sf"/>
</dbReference>
<name>A0ABD1IDE1_SALDI</name>
<evidence type="ECO:0000259" key="6">
    <source>
        <dbReference type="Pfam" id="PF00891"/>
    </source>
</evidence>
<evidence type="ECO:0000259" key="7">
    <source>
        <dbReference type="Pfam" id="PF08100"/>
    </source>
</evidence>
<dbReference type="InterPro" id="IPR012967">
    <property type="entry name" value="COMT_dimerisation"/>
</dbReference>
<dbReference type="PANTHER" id="PTHR11746">
    <property type="entry name" value="O-METHYLTRANSFERASE"/>
    <property type="match status" value="1"/>
</dbReference>
<dbReference type="EMBL" id="JBEAFC010000002">
    <property type="protein sequence ID" value="KAL1565874.1"/>
    <property type="molecule type" value="Genomic_DNA"/>
</dbReference>
<keyword evidence="1" id="KW-0489">Methyltransferase</keyword>
<feature type="domain" description="O-methyltransferase C-terminal" evidence="6">
    <location>
        <begin position="102"/>
        <end position="242"/>
    </location>
</feature>
<sequence>MDVKSIKEEKAEVDIWQYVFGFTPMAVVKCAIELEIADAVESHNGAVSLTDLASAVACSPSALGRIMCIAPLLMLEANPATLAPWHKLSKRASLDGGSASKAAYGEDIWRYPSLSRLFYDGMATHAGRAVSEIVERYGEVFEGHVAGDMFKHVPKADVAFIMWVLHDWCDDECVKILTKCREAVPKETGKVIIVEAVILEGEEDKYTDARLALDMMIMVHTDKGRERTNEEWDLVIKGAGFSSYTVKDIGSIISIIEAYP</sequence>
<dbReference type="InterPro" id="IPR036388">
    <property type="entry name" value="WH-like_DNA-bd_sf"/>
</dbReference>
<dbReference type="Proteomes" id="UP001567538">
    <property type="component" value="Unassembled WGS sequence"/>
</dbReference>
<dbReference type="AlphaFoldDB" id="A0ABD1IDE1"/>
<evidence type="ECO:0000256" key="4">
    <source>
        <dbReference type="ARBA" id="ARBA00034479"/>
    </source>
</evidence>
<dbReference type="SUPFAM" id="SSF53335">
    <property type="entry name" value="S-adenosyl-L-methionine-dependent methyltransferases"/>
    <property type="match status" value="1"/>
</dbReference>
<dbReference type="InterPro" id="IPR001077">
    <property type="entry name" value="COMT_C"/>
</dbReference>
<protein>
    <submittedName>
        <fullName evidence="8">Acetylserotonin O-methyltransferase-like</fullName>
    </submittedName>
</protein>
<accession>A0ABD1IDE1</accession>
<dbReference type="SUPFAM" id="SSF46785">
    <property type="entry name" value="Winged helix' DNA-binding domain"/>
    <property type="match status" value="1"/>
</dbReference>
<dbReference type="InterPro" id="IPR016461">
    <property type="entry name" value="COMT-like"/>
</dbReference>
<dbReference type="GO" id="GO:0032259">
    <property type="term" value="P:methylation"/>
    <property type="evidence" value="ECO:0007669"/>
    <property type="project" value="UniProtKB-KW"/>
</dbReference>
<dbReference type="PROSITE" id="PS51683">
    <property type="entry name" value="SAM_OMT_II"/>
    <property type="match status" value="1"/>
</dbReference>
<evidence type="ECO:0000256" key="5">
    <source>
        <dbReference type="ARBA" id="ARBA00034481"/>
    </source>
</evidence>
<comment type="caution">
    <text evidence="8">The sequence shown here is derived from an EMBL/GenBank/DDBJ whole genome shotgun (WGS) entry which is preliminary data.</text>
</comment>
<keyword evidence="2" id="KW-0808">Transferase</keyword>